<evidence type="ECO:0000256" key="3">
    <source>
        <dbReference type="ARBA" id="ARBA00022989"/>
    </source>
</evidence>
<dbReference type="PANTHER" id="PTHR26451:SF866">
    <property type="entry name" value="ODORANT RECEPTOR-RELATED"/>
    <property type="match status" value="1"/>
</dbReference>
<gene>
    <name evidence="7" type="ORF">CCH79_00011853</name>
</gene>
<dbReference type="InterPro" id="IPR000276">
    <property type="entry name" value="GPCR_Rhodpsn"/>
</dbReference>
<dbReference type="EMBL" id="NHOQ01001433">
    <property type="protein sequence ID" value="PWA24442.1"/>
    <property type="molecule type" value="Genomic_DNA"/>
</dbReference>
<feature type="transmembrane region" description="Helical" evidence="5">
    <location>
        <begin position="240"/>
        <end position="259"/>
    </location>
</feature>
<feature type="transmembrane region" description="Helical" evidence="5">
    <location>
        <begin position="139"/>
        <end position="160"/>
    </location>
</feature>
<evidence type="ECO:0000256" key="4">
    <source>
        <dbReference type="ARBA" id="ARBA00023136"/>
    </source>
</evidence>
<dbReference type="STRING" id="33528.ENSGAFP00000013095"/>
<name>A0A315VLN7_GAMAF</name>
<dbReference type="CDD" id="cd00637">
    <property type="entry name" value="7tm_classA_rhodopsin-like"/>
    <property type="match status" value="1"/>
</dbReference>
<organism evidence="7 8">
    <name type="scientific">Gambusia affinis</name>
    <name type="common">Western mosquitofish</name>
    <name type="synonym">Heterandria affinis</name>
    <dbReference type="NCBI Taxonomy" id="33528"/>
    <lineage>
        <taxon>Eukaryota</taxon>
        <taxon>Metazoa</taxon>
        <taxon>Chordata</taxon>
        <taxon>Craniata</taxon>
        <taxon>Vertebrata</taxon>
        <taxon>Euteleostomi</taxon>
        <taxon>Actinopterygii</taxon>
        <taxon>Neopterygii</taxon>
        <taxon>Teleostei</taxon>
        <taxon>Neoteleostei</taxon>
        <taxon>Acanthomorphata</taxon>
        <taxon>Ovalentaria</taxon>
        <taxon>Atherinomorphae</taxon>
        <taxon>Cyprinodontiformes</taxon>
        <taxon>Poeciliidae</taxon>
        <taxon>Poeciliinae</taxon>
        <taxon>Gambusia</taxon>
    </lineage>
</organism>
<evidence type="ECO:0000313" key="7">
    <source>
        <dbReference type="EMBL" id="PWA24442.1"/>
    </source>
</evidence>
<evidence type="ECO:0000313" key="8">
    <source>
        <dbReference type="Proteomes" id="UP000250572"/>
    </source>
</evidence>
<evidence type="ECO:0000256" key="2">
    <source>
        <dbReference type="ARBA" id="ARBA00022692"/>
    </source>
</evidence>
<dbReference type="InterPro" id="IPR017452">
    <property type="entry name" value="GPCR_Rhodpsn_7TM"/>
</dbReference>
<evidence type="ECO:0000256" key="5">
    <source>
        <dbReference type="SAM" id="Phobius"/>
    </source>
</evidence>
<feature type="domain" description="G-protein coupled receptors family 1 profile" evidence="6">
    <location>
        <begin position="40"/>
        <end position="291"/>
    </location>
</feature>
<dbReference type="SUPFAM" id="SSF81321">
    <property type="entry name" value="Family A G protein-coupled receptor-like"/>
    <property type="match status" value="2"/>
</dbReference>
<dbReference type="GO" id="GO:0005549">
    <property type="term" value="F:odorant binding"/>
    <property type="evidence" value="ECO:0007669"/>
    <property type="project" value="TreeGrafter"/>
</dbReference>
<dbReference type="FunFam" id="1.20.1070.10:FF:000096">
    <property type="entry name" value="Odorant receptor 131-2"/>
    <property type="match status" value="1"/>
</dbReference>
<dbReference type="InterPro" id="IPR052921">
    <property type="entry name" value="GPCR1_Superfamily_Member"/>
</dbReference>
<keyword evidence="3 5" id="KW-1133">Transmembrane helix</keyword>
<comment type="caution">
    <text evidence="7">The sequence shown here is derived from an EMBL/GenBank/DDBJ whole genome shotgun (WGS) entry which is preliminary data.</text>
</comment>
<dbReference type="AlphaFoldDB" id="A0A315VLN7"/>
<feature type="transmembrane region" description="Helical" evidence="5">
    <location>
        <begin position="271"/>
        <end position="293"/>
    </location>
</feature>
<feature type="transmembrane region" description="Helical" evidence="5">
    <location>
        <begin position="195"/>
        <end position="219"/>
    </location>
</feature>
<dbReference type="Pfam" id="PF00001">
    <property type="entry name" value="7tm_1"/>
    <property type="match status" value="1"/>
</dbReference>
<feature type="transmembrane region" description="Helical" evidence="5">
    <location>
        <begin position="90"/>
        <end position="118"/>
    </location>
</feature>
<evidence type="ECO:0000259" key="6">
    <source>
        <dbReference type="PROSITE" id="PS50262"/>
    </source>
</evidence>
<proteinExistence type="predicted"/>
<dbReference type="Proteomes" id="UP000250572">
    <property type="component" value="Unassembled WGS sequence"/>
</dbReference>
<feature type="transmembrane region" description="Helical" evidence="5">
    <location>
        <begin position="351"/>
        <end position="374"/>
    </location>
</feature>
<sequence length="488" mass="54217">MFFTNQTQLNTTVSLQREGLVGILTTSIMTTLQCAVFLFINMTMLYTLRSKQVFRETSRFILLFNLLFADTVQLAQSQSMFLLSSFRLTLLYPVCAALTAFSSLTLSASIVTLVIMCLERYVAVCYPLRHGAIITIRNTGVVICVIWCVSSLHVIAQLSLMLKFSFQDLQHEEMMDFCGKESVFLDPVSALYDRAFTYFLFVLGGVTVTFSYSGIIVAAHSASTDKASASKARRTLLLHLLQMGLTMSSTIYNSLIIAISKNLGRVEAVRVQVFLYICIIVLPKCLSSLIYGLRDQTIRPVLMLNLSCQWRGSGLKPAGQTERKIKVLMQDFCGKENVFVDPASIIFNRAVTYFLCVLGGITVIFSYTGIIVAARSASTDKASANKARRTLLLHLLQLGLTLSSTMHNSLLIVISSNLDRVQAVNMQIVLYVCGIVLPKCLSSLIYGLRDQTIRPVLMLNLTCQWRGSAFISNVQAKNKVRGPVKQLI</sequence>
<keyword evidence="8" id="KW-1185">Reference proteome</keyword>
<dbReference type="GO" id="GO:0016020">
    <property type="term" value="C:membrane"/>
    <property type="evidence" value="ECO:0007669"/>
    <property type="project" value="UniProtKB-SubCell"/>
</dbReference>
<feature type="transmembrane region" description="Helical" evidence="5">
    <location>
        <begin position="428"/>
        <end position="448"/>
    </location>
</feature>
<reference evidence="7 8" key="1">
    <citation type="journal article" date="2018" name="G3 (Bethesda)">
        <title>A High-Quality Reference Genome for the Invasive Mosquitofish Gambusia affinis Using a Chicago Library.</title>
        <authorList>
            <person name="Hoffberg S.L."/>
            <person name="Troendle N.J."/>
            <person name="Glenn T.C."/>
            <person name="Mahmud O."/>
            <person name="Louha S."/>
            <person name="Chalopin D."/>
            <person name="Bennetzen J.L."/>
            <person name="Mauricio R."/>
        </authorList>
    </citation>
    <scope>NUCLEOTIDE SEQUENCE [LARGE SCALE GENOMIC DNA]</scope>
    <source>
        <strain evidence="7">NE01/NJP1002.9</strain>
        <tissue evidence="7">Muscle</tissue>
    </source>
</reference>
<comment type="subcellular location">
    <subcellularLocation>
        <location evidence="1">Membrane</location>
    </subcellularLocation>
</comment>
<dbReference type="PANTHER" id="PTHR26451">
    <property type="entry name" value="G_PROTEIN_RECEP_F1_2 DOMAIN-CONTAINING PROTEIN"/>
    <property type="match status" value="1"/>
</dbReference>
<protein>
    <recommendedName>
        <fullName evidence="6">G-protein coupled receptors family 1 profile domain-containing protein</fullName>
    </recommendedName>
</protein>
<keyword evidence="2 5" id="KW-0812">Transmembrane</keyword>
<keyword evidence="4 5" id="KW-0472">Membrane</keyword>
<feature type="transmembrane region" description="Helical" evidence="5">
    <location>
        <begin position="20"/>
        <end position="48"/>
    </location>
</feature>
<dbReference type="GO" id="GO:0004984">
    <property type="term" value="F:olfactory receptor activity"/>
    <property type="evidence" value="ECO:0007669"/>
    <property type="project" value="TreeGrafter"/>
</dbReference>
<feature type="transmembrane region" description="Helical" evidence="5">
    <location>
        <begin position="60"/>
        <end position="78"/>
    </location>
</feature>
<dbReference type="GO" id="GO:0004930">
    <property type="term" value="F:G protein-coupled receptor activity"/>
    <property type="evidence" value="ECO:0007669"/>
    <property type="project" value="InterPro"/>
</dbReference>
<accession>A0A315VLN7</accession>
<dbReference type="PROSITE" id="PS00237">
    <property type="entry name" value="G_PROTEIN_RECEP_F1_1"/>
    <property type="match status" value="1"/>
</dbReference>
<dbReference type="PROSITE" id="PS50262">
    <property type="entry name" value="G_PROTEIN_RECEP_F1_2"/>
    <property type="match status" value="1"/>
</dbReference>
<dbReference type="Gene3D" id="1.20.1070.10">
    <property type="entry name" value="Rhodopsin 7-helix transmembrane proteins"/>
    <property type="match status" value="2"/>
</dbReference>
<evidence type="ECO:0000256" key="1">
    <source>
        <dbReference type="ARBA" id="ARBA00004370"/>
    </source>
</evidence>
<feature type="transmembrane region" description="Helical" evidence="5">
    <location>
        <begin position="394"/>
        <end position="416"/>
    </location>
</feature>